<protein>
    <recommendedName>
        <fullName evidence="4">Transmembrane protein</fullName>
    </recommendedName>
</protein>
<sequence length="134" mass="15654">MSAEIFLSEKLRRFEVIDYIFVMLVYFVFGLMILSVYPPLMGIAWWFYLIVLVICAFPLIIHLISQPGETLLSKFNPCVKSNTPSLQVLLSLVMFFAACIIVTLIPMLGQVKWWVYLIILVLFSLKPLQKNWFW</sequence>
<evidence type="ECO:0000256" key="1">
    <source>
        <dbReference type="SAM" id="Phobius"/>
    </source>
</evidence>
<feature type="transmembrane region" description="Helical" evidence="1">
    <location>
        <begin position="16"/>
        <end position="37"/>
    </location>
</feature>
<name>A0A0W0WRX8_9GAMM</name>
<evidence type="ECO:0000313" key="3">
    <source>
        <dbReference type="Proteomes" id="UP000054725"/>
    </source>
</evidence>
<keyword evidence="1" id="KW-0472">Membrane</keyword>
<keyword evidence="3" id="KW-1185">Reference proteome</keyword>
<evidence type="ECO:0000313" key="2">
    <source>
        <dbReference type="EMBL" id="KTD35039.1"/>
    </source>
</evidence>
<reference evidence="2 3" key="1">
    <citation type="submission" date="2015-11" db="EMBL/GenBank/DDBJ databases">
        <title>Genomic analysis of 38 Legionella species identifies large and diverse effector repertoires.</title>
        <authorList>
            <person name="Burstein D."/>
            <person name="Amaro F."/>
            <person name="Zusman T."/>
            <person name="Lifshitz Z."/>
            <person name="Cohen O."/>
            <person name="Gilbert J.A."/>
            <person name="Pupko T."/>
            <person name="Shuman H.A."/>
            <person name="Segal G."/>
        </authorList>
    </citation>
    <scope>NUCLEOTIDE SEQUENCE [LARGE SCALE GENOMIC DNA]</scope>
    <source>
        <strain evidence="2 3">ATCC 49506</strain>
    </source>
</reference>
<dbReference type="AlphaFoldDB" id="A0A0W0WRX8"/>
<keyword evidence="1" id="KW-1133">Transmembrane helix</keyword>
<gene>
    <name evidence="2" type="ORF">Lnau_1929</name>
</gene>
<accession>A0A0W0WRX8</accession>
<dbReference type="RefSeq" id="WP_058504942.1">
    <property type="nucleotide sequence ID" value="NZ_CAAAIF010000010.1"/>
</dbReference>
<proteinExistence type="predicted"/>
<dbReference type="PATRIC" id="fig|45070.6.peg.2029"/>
<dbReference type="EMBL" id="LNYO01000017">
    <property type="protein sequence ID" value="KTD35039.1"/>
    <property type="molecule type" value="Genomic_DNA"/>
</dbReference>
<keyword evidence="1" id="KW-0812">Transmembrane</keyword>
<comment type="caution">
    <text evidence="2">The sequence shown here is derived from an EMBL/GenBank/DDBJ whole genome shotgun (WGS) entry which is preliminary data.</text>
</comment>
<evidence type="ECO:0008006" key="4">
    <source>
        <dbReference type="Google" id="ProtNLM"/>
    </source>
</evidence>
<feature type="transmembrane region" description="Helical" evidence="1">
    <location>
        <begin position="86"/>
        <end position="105"/>
    </location>
</feature>
<feature type="transmembrane region" description="Helical" evidence="1">
    <location>
        <begin position="43"/>
        <end position="65"/>
    </location>
</feature>
<dbReference type="OrthoDB" id="5647682at2"/>
<dbReference type="Proteomes" id="UP000054725">
    <property type="component" value="Unassembled WGS sequence"/>
</dbReference>
<organism evidence="2 3">
    <name type="scientific">Legionella nautarum</name>
    <dbReference type="NCBI Taxonomy" id="45070"/>
    <lineage>
        <taxon>Bacteria</taxon>
        <taxon>Pseudomonadati</taxon>
        <taxon>Pseudomonadota</taxon>
        <taxon>Gammaproteobacteria</taxon>
        <taxon>Legionellales</taxon>
        <taxon>Legionellaceae</taxon>
        <taxon>Legionella</taxon>
    </lineage>
</organism>